<dbReference type="Pfam" id="PF12222">
    <property type="entry name" value="PNGaseA"/>
    <property type="match status" value="1"/>
</dbReference>
<keyword evidence="3" id="KW-1185">Reference proteome</keyword>
<dbReference type="InterPro" id="IPR056948">
    <property type="entry name" value="PNGaseA_N"/>
</dbReference>
<sequence>MDEAASLLLEKTQPALDLEQSAAATTHTKAASKQQRPRIVQILAILLPLALTLSLVSAVSPWARAACLGHTAKATLIDPPTATSDFLELHSPTKRDNAASQASKVLECFQVAQPVLTPAGPTTDRSPTPQGGYTVTLMDHVFGNSYGQPYVGSYVPPNVTFNRVVMNFTSLSAGVQFDRLALMYLGDTEVWRTSTAEPVASPGIRWVYLKDMTPYLSLWKTPQKIIFDLGNLLSTRYTGPFNVTLTATFFQVDEEAILADGGTSPSDLIIPISARKSASNGVSQFTLPADNATNTIDNFPRNARRAVFSVSANGQADEEFWWQNVLQSNTLSFASSVGELLGYSPFREVQVLIDGKLAGVQWPFPVVFTGGVVPGLHRPIVGADVFDLREHEIDITPWLPLLCDGKSHTFAIVVSGLNDDGKESGTATLSGTVPSSWYVTGKVFVWLDDEGNSPGSASSTSITTGSVPIVSDPGPTISVTQNVVQNATGSNTTLQYTVSVSRSFSVQGSISSGGKQGRSHPVSWSQSLSYWTLGVVLDSGDRQINNVTISGSDRATSAGSRPEQYVYSSDYSFPIYCNTTATVSPQGNLTIWAYLDQGLELHVAGASVFPSGLEAFAGAGPAGSSGPGVSGHFAGGSVLSTRTVGTASYFRTGDQKNSTGFGTTNQVFHFGGLSNAGMLGSTPDVTLYSRNVTAVNQTVTFDQEKISGNEEKVTVKTVDSTVPKAPILFAQVPERGSRGSRGIKAVPASEEI</sequence>
<dbReference type="Pfam" id="PF25156">
    <property type="entry name" value="PNGase_A_C"/>
    <property type="match status" value="1"/>
</dbReference>
<dbReference type="HOGENOM" id="CLU_011027_0_1_1"/>
<evidence type="ECO:0000313" key="3">
    <source>
        <dbReference type="Proteomes" id="UP000016923"/>
    </source>
</evidence>
<name>S3CNS7_OPHP1</name>
<dbReference type="eggNOG" id="ENOG502QSXK">
    <property type="taxonomic scope" value="Eukaryota"/>
</dbReference>
<protein>
    <submittedName>
        <fullName evidence="2">Peptide-n4-(N-acetyl-beta-glucosaminyl)asparagine amidase a</fullName>
    </submittedName>
</protein>
<accession>S3CNS7</accession>
<dbReference type="InterPro" id="IPR021102">
    <property type="entry name" value="PNGase_A"/>
</dbReference>
<dbReference type="OrthoDB" id="1612078at2759"/>
<dbReference type="OMA" id="KFNRVVM"/>
<organism evidence="2 3">
    <name type="scientific">Ophiostoma piceae (strain UAMH 11346)</name>
    <name type="common">Sap stain fungus</name>
    <dbReference type="NCBI Taxonomy" id="1262450"/>
    <lineage>
        <taxon>Eukaryota</taxon>
        <taxon>Fungi</taxon>
        <taxon>Dikarya</taxon>
        <taxon>Ascomycota</taxon>
        <taxon>Pezizomycotina</taxon>
        <taxon>Sordariomycetes</taxon>
        <taxon>Sordariomycetidae</taxon>
        <taxon>Ophiostomatales</taxon>
        <taxon>Ophiostomataceae</taxon>
        <taxon>Ophiostoma</taxon>
    </lineage>
</organism>
<evidence type="ECO:0000313" key="2">
    <source>
        <dbReference type="EMBL" id="EPE02205.1"/>
    </source>
</evidence>
<dbReference type="Proteomes" id="UP000016923">
    <property type="component" value="Unassembled WGS sequence"/>
</dbReference>
<gene>
    <name evidence="2" type="ORF">F503_06121</name>
</gene>
<proteinExistence type="predicted"/>
<feature type="domain" description="Peptide N-acetyl-beta-D-glucosaminyl asparaginase amidase A N-terminal" evidence="1">
    <location>
        <begin position="131"/>
        <end position="454"/>
    </location>
</feature>
<reference evidence="2 3" key="1">
    <citation type="journal article" date="2013" name="BMC Genomics">
        <title>The genome and transcriptome of the pine saprophyte Ophiostoma piceae, and a comparison with the bark beetle-associated pine pathogen Grosmannia clavigera.</title>
        <authorList>
            <person name="Haridas S."/>
            <person name="Wang Y."/>
            <person name="Lim L."/>
            <person name="Massoumi Alamouti S."/>
            <person name="Jackman S."/>
            <person name="Docking R."/>
            <person name="Robertson G."/>
            <person name="Birol I."/>
            <person name="Bohlmann J."/>
            <person name="Breuil C."/>
        </authorList>
    </citation>
    <scope>NUCLEOTIDE SEQUENCE [LARGE SCALE GENOMIC DNA]</scope>
    <source>
        <strain evidence="2 3">UAMH 11346</strain>
    </source>
</reference>
<dbReference type="PANTHER" id="PTHR31104">
    <property type="entry name" value="PEPTIDE-N4-(N-ACETYL-BETA-GLUCOSAMINYL)ASPARAGINE AMIDASE A PROTEIN"/>
    <property type="match status" value="1"/>
</dbReference>
<evidence type="ECO:0000259" key="1">
    <source>
        <dbReference type="Pfam" id="PF12222"/>
    </source>
</evidence>
<dbReference type="EMBL" id="KE148184">
    <property type="protein sequence ID" value="EPE02205.1"/>
    <property type="molecule type" value="Genomic_DNA"/>
</dbReference>
<dbReference type="VEuPathDB" id="FungiDB:F503_06121"/>
<dbReference type="AlphaFoldDB" id="S3CNS7"/>